<name>A0A3N0V0G8_9PROT</name>
<feature type="transmembrane region" description="Helical" evidence="1">
    <location>
        <begin position="195"/>
        <end position="214"/>
    </location>
</feature>
<feature type="domain" description="TPM" evidence="3">
    <location>
        <begin position="45"/>
        <end position="168"/>
    </location>
</feature>
<dbReference type="PANTHER" id="PTHR30373">
    <property type="entry name" value="UPF0603 PROTEIN YGCG"/>
    <property type="match status" value="1"/>
</dbReference>
<proteinExistence type="predicted"/>
<dbReference type="PANTHER" id="PTHR30373:SF2">
    <property type="entry name" value="UPF0603 PROTEIN YGCG"/>
    <property type="match status" value="1"/>
</dbReference>
<gene>
    <name evidence="4" type="ORF">ED236_07430</name>
</gene>
<evidence type="ECO:0000259" key="3">
    <source>
        <dbReference type="Pfam" id="PF04536"/>
    </source>
</evidence>
<dbReference type="InterPro" id="IPR007621">
    <property type="entry name" value="TPM_dom"/>
</dbReference>
<keyword evidence="1" id="KW-0812">Transmembrane</keyword>
<keyword evidence="1" id="KW-0472">Membrane</keyword>
<dbReference type="Pfam" id="PF04536">
    <property type="entry name" value="TPM_phosphatase"/>
    <property type="match status" value="1"/>
</dbReference>
<evidence type="ECO:0000256" key="2">
    <source>
        <dbReference type="SAM" id="SignalP"/>
    </source>
</evidence>
<comment type="caution">
    <text evidence="4">The sequence shown here is derived from an EMBL/GenBank/DDBJ whole genome shotgun (WGS) entry which is preliminary data.</text>
</comment>
<keyword evidence="1" id="KW-1133">Transmembrane helix</keyword>
<dbReference type="RefSeq" id="WP_123237323.1">
    <property type="nucleotide sequence ID" value="NZ_RJVP01000003.1"/>
</dbReference>
<keyword evidence="2" id="KW-0732">Signal</keyword>
<feature type="signal peptide" evidence="2">
    <location>
        <begin position="1"/>
        <end position="29"/>
    </location>
</feature>
<dbReference type="AlphaFoldDB" id="A0A3N0V0G8"/>
<organism evidence="4 5">
    <name type="scientific">Pseudomethylobacillus aquaticus</name>
    <dbReference type="NCBI Taxonomy" id="2676064"/>
    <lineage>
        <taxon>Bacteria</taxon>
        <taxon>Pseudomonadati</taxon>
        <taxon>Pseudomonadota</taxon>
        <taxon>Betaproteobacteria</taxon>
        <taxon>Nitrosomonadales</taxon>
        <taxon>Methylophilaceae</taxon>
        <taxon>Pseudomethylobacillus</taxon>
    </lineage>
</organism>
<evidence type="ECO:0000313" key="5">
    <source>
        <dbReference type="Proteomes" id="UP000275137"/>
    </source>
</evidence>
<accession>A0A3N0V0G8</accession>
<reference evidence="4 5" key="1">
    <citation type="submission" date="2018-10" db="EMBL/GenBank/DDBJ databases">
        <authorList>
            <person name="Chen W.-M."/>
        </authorList>
    </citation>
    <scope>NUCLEOTIDE SEQUENCE [LARGE SCALE GENOMIC DNA]</scope>
    <source>
        <strain evidence="4 5">H-5</strain>
    </source>
</reference>
<feature type="transmembrane region" description="Helical" evidence="1">
    <location>
        <begin position="226"/>
        <end position="256"/>
    </location>
</feature>
<keyword evidence="5" id="KW-1185">Reference proteome</keyword>
<protein>
    <submittedName>
        <fullName evidence="4">YgcG family protein</fullName>
    </submittedName>
</protein>
<dbReference type="Proteomes" id="UP000275137">
    <property type="component" value="Unassembled WGS sequence"/>
</dbReference>
<evidence type="ECO:0000256" key="1">
    <source>
        <dbReference type="SAM" id="Phobius"/>
    </source>
</evidence>
<evidence type="ECO:0000313" key="4">
    <source>
        <dbReference type="EMBL" id="ROH86260.1"/>
    </source>
</evidence>
<dbReference type="EMBL" id="RJVP01000003">
    <property type="protein sequence ID" value="ROH86260.1"/>
    <property type="molecule type" value="Genomic_DNA"/>
</dbReference>
<feature type="chain" id="PRO_5018264047" evidence="2">
    <location>
        <begin position="30"/>
        <end position="289"/>
    </location>
</feature>
<sequence>MTVTFIKRWRRAGLLALFSLGLLTGLAQTHPLADEVVVPALTQRVTDLTATLSPQDQQALENQLAQVEQQYGSQIAILLVPTTQPEAIEQFSIRVVEAWQLGRQKVDDGILILLAKNDRKMRIEVGYGLEGTIPDVIARRIIAETMAPRFQQGDFAGGLAAAVDQLARLLAGEQLPAPKAGKANQGLGDEASENLLPLLLFGVVAIGGALRAMLGSFLGGTVTGGLVGFAVWVLGGGVLLALVLGVVALVMTMTGISSMLPMLMGGGGSGGGFRGGGGRFGGGGASGGW</sequence>
<dbReference type="Gene3D" id="3.10.310.50">
    <property type="match status" value="1"/>
</dbReference>